<organism evidence="8 10">
    <name type="scientific">Dinothrombium tinctorium</name>
    <dbReference type="NCBI Taxonomy" id="1965070"/>
    <lineage>
        <taxon>Eukaryota</taxon>
        <taxon>Metazoa</taxon>
        <taxon>Ecdysozoa</taxon>
        <taxon>Arthropoda</taxon>
        <taxon>Chelicerata</taxon>
        <taxon>Arachnida</taxon>
        <taxon>Acari</taxon>
        <taxon>Acariformes</taxon>
        <taxon>Trombidiformes</taxon>
        <taxon>Prostigmata</taxon>
        <taxon>Anystina</taxon>
        <taxon>Parasitengona</taxon>
        <taxon>Trombidioidea</taxon>
        <taxon>Trombidiidae</taxon>
        <taxon>Dinothrombium</taxon>
    </lineage>
</organism>
<evidence type="ECO:0000259" key="6">
    <source>
        <dbReference type="PROSITE" id="PS50011"/>
    </source>
</evidence>
<evidence type="ECO:0000313" key="9">
    <source>
        <dbReference type="EMBL" id="RWS04310.1"/>
    </source>
</evidence>
<keyword evidence="5" id="KW-0067">ATP-binding</keyword>
<dbReference type="Pfam" id="PF00069">
    <property type="entry name" value="Pkinase"/>
    <property type="match status" value="2"/>
</dbReference>
<evidence type="ECO:0000313" key="10">
    <source>
        <dbReference type="Proteomes" id="UP000285301"/>
    </source>
</evidence>
<dbReference type="AlphaFoldDB" id="A0A3S3NYD2"/>
<dbReference type="EMBL" id="NCKU01005652">
    <property type="protein sequence ID" value="RWS04310.1"/>
    <property type="molecule type" value="Genomic_DNA"/>
</dbReference>
<dbReference type="PROSITE" id="PS50011">
    <property type="entry name" value="PROTEIN_KINASE_DOM"/>
    <property type="match status" value="2"/>
</dbReference>
<feature type="domain" description="Protein kinase" evidence="6">
    <location>
        <begin position="273"/>
        <end position="492"/>
    </location>
</feature>
<name>A0A3S3NYD2_9ACAR</name>
<dbReference type="STRING" id="1965070.A0A3S3NYD2"/>
<reference evidence="8 10" key="1">
    <citation type="journal article" date="2018" name="Gigascience">
        <title>Genomes of trombidid mites reveal novel predicted allergens and laterally-transferred genes associated with secondary metabolism.</title>
        <authorList>
            <person name="Dong X."/>
            <person name="Chaisiri K."/>
            <person name="Xia D."/>
            <person name="Armstrong S.D."/>
            <person name="Fang Y."/>
            <person name="Donnelly M.J."/>
            <person name="Kadowaki T."/>
            <person name="McGarry J.W."/>
            <person name="Darby A.C."/>
            <person name="Makepeace B.L."/>
        </authorList>
    </citation>
    <scope>NUCLEOTIDE SEQUENCE [LARGE SCALE GENOMIC DNA]</scope>
    <source>
        <strain evidence="8">UoL-WK</strain>
    </source>
</reference>
<feature type="non-terminal residue" evidence="8">
    <location>
        <position position="1"/>
    </location>
</feature>
<evidence type="ECO:0000256" key="3">
    <source>
        <dbReference type="ARBA" id="ARBA00022741"/>
    </source>
</evidence>
<dbReference type="PANTHER" id="PTHR24351">
    <property type="entry name" value="RIBOSOMAL PROTEIN S6 KINASE"/>
    <property type="match status" value="1"/>
</dbReference>
<proteinExistence type="predicted"/>
<sequence>SNKSVKSSNKESKHWTSKNVKLVACAKNHEVFGNCFFLQHLTTEQIVVGKEVSKVKGLMRSREALREKKFWSKVSKYSKFYPLYGIVDVANRQCFVTENIPSISLKALISGRPLQETDVAPICAQIILAVSYLHENNIVHRALRPEIISIDWRGVVRVADLTTCEVFERSERVMTEFSSDWWNVGVIFYELLTGKVLFADKHTEIVCKNMSKESLKEALKDVIKMAVSFPDQISQNARSLLTGLLEKNLSTAIGDIHMDLSTSAWRTDYINVCQMLGDDYGSTFGKCYAISHTKTGDEAMLKIIWKSRMRQTSNGWRIVMNERLSWQKVTKHKYILPLQAFFETEACYCFISNYVDACSLSVVIKSAPLQEEVVKVLSGQLAIALEYCHQKGIIIRNLNPDGILVEKSGRIRLADFEFAKEAEYCRSRVAQYDYMSPEMIMRQEYGKEADWYAFGVILFELCIGFTPFDIYCRKKGLNPNNVGTDVLLRGLL</sequence>
<keyword evidence="2" id="KW-0808">Transferase</keyword>
<evidence type="ECO:0000256" key="2">
    <source>
        <dbReference type="ARBA" id="ARBA00022679"/>
    </source>
</evidence>
<comment type="caution">
    <text evidence="8">The sequence shown here is derived from an EMBL/GenBank/DDBJ whole genome shotgun (WGS) entry which is preliminary data.</text>
</comment>
<reference evidence="8" key="2">
    <citation type="submission" date="2018-11" db="EMBL/GenBank/DDBJ databases">
        <title>Trombidioid mite genomics.</title>
        <authorList>
            <person name="Dong X."/>
        </authorList>
    </citation>
    <scope>NUCLEOTIDE SEQUENCE</scope>
    <source>
        <strain evidence="8">UoL-WK</strain>
    </source>
</reference>
<dbReference type="SMART" id="SM00220">
    <property type="entry name" value="S_TKc"/>
    <property type="match status" value="2"/>
</dbReference>
<protein>
    <submittedName>
        <fullName evidence="8">Putative AGC/PKA protein kinase-like protein</fullName>
    </submittedName>
</protein>
<dbReference type="EMBL" id="NCKU01006321">
    <property type="protein sequence ID" value="RWS03630.1"/>
    <property type="molecule type" value="Genomic_DNA"/>
</dbReference>
<dbReference type="Proteomes" id="UP000285301">
    <property type="component" value="Unassembled WGS sequence"/>
</dbReference>
<keyword evidence="3" id="KW-0547">Nucleotide-binding</keyword>
<dbReference type="OrthoDB" id="6487870at2759"/>
<evidence type="ECO:0000256" key="1">
    <source>
        <dbReference type="ARBA" id="ARBA00022527"/>
    </source>
</evidence>
<dbReference type="GO" id="GO:0005524">
    <property type="term" value="F:ATP binding"/>
    <property type="evidence" value="ECO:0007669"/>
    <property type="project" value="UniProtKB-KW"/>
</dbReference>
<keyword evidence="4 8" id="KW-0418">Kinase</keyword>
<keyword evidence="10" id="KW-1185">Reference proteome</keyword>
<accession>A0A3S3NYD2</accession>
<dbReference type="GO" id="GO:0004674">
    <property type="term" value="F:protein serine/threonine kinase activity"/>
    <property type="evidence" value="ECO:0007669"/>
    <property type="project" value="UniProtKB-KW"/>
</dbReference>
<evidence type="ECO:0000313" key="8">
    <source>
        <dbReference type="EMBL" id="RWS04290.1"/>
    </source>
</evidence>
<gene>
    <name evidence="9" type="ORF">B4U79_03905</name>
    <name evidence="8" type="ORF">B4U79_12188</name>
    <name evidence="7" type="ORF">B4U79_15488</name>
</gene>
<keyword evidence="1" id="KW-0723">Serine/threonine-protein kinase</keyword>
<evidence type="ECO:0000313" key="7">
    <source>
        <dbReference type="EMBL" id="RWS03630.1"/>
    </source>
</evidence>
<evidence type="ECO:0000256" key="5">
    <source>
        <dbReference type="ARBA" id="ARBA00022840"/>
    </source>
</evidence>
<dbReference type="Gene3D" id="3.30.200.20">
    <property type="entry name" value="Phosphorylase Kinase, domain 1"/>
    <property type="match status" value="1"/>
</dbReference>
<dbReference type="EMBL" id="NCKU01005670">
    <property type="protein sequence ID" value="RWS04290.1"/>
    <property type="molecule type" value="Genomic_DNA"/>
</dbReference>
<feature type="domain" description="Protein kinase" evidence="6">
    <location>
        <begin position="21"/>
        <end position="270"/>
    </location>
</feature>
<dbReference type="InterPro" id="IPR011009">
    <property type="entry name" value="Kinase-like_dom_sf"/>
</dbReference>
<evidence type="ECO:0000256" key="4">
    <source>
        <dbReference type="ARBA" id="ARBA00022777"/>
    </source>
</evidence>
<dbReference type="Gene3D" id="1.10.510.10">
    <property type="entry name" value="Transferase(Phosphotransferase) domain 1"/>
    <property type="match status" value="2"/>
</dbReference>
<dbReference type="SUPFAM" id="SSF56112">
    <property type="entry name" value="Protein kinase-like (PK-like)"/>
    <property type="match status" value="2"/>
</dbReference>
<dbReference type="InterPro" id="IPR000719">
    <property type="entry name" value="Prot_kinase_dom"/>
</dbReference>